<protein>
    <recommendedName>
        <fullName evidence="2">LOB domain-containing protein</fullName>
    </recommendedName>
</protein>
<dbReference type="Gramene" id="LPERR01G17380.1">
    <property type="protein sequence ID" value="LPERR01G17380.1"/>
    <property type="gene ID" value="LPERR01G17380"/>
</dbReference>
<reference evidence="3 4" key="1">
    <citation type="submission" date="2012-08" db="EMBL/GenBank/DDBJ databases">
        <title>Oryza genome evolution.</title>
        <authorList>
            <person name="Wing R.A."/>
        </authorList>
    </citation>
    <scope>NUCLEOTIDE SEQUENCE</scope>
</reference>
<organism evidence="3 4">
    <name type="scientific">Leersia perrieri</name>
    <dbReference type="NCBI Taxonomy" id="77586"/>
    <lineage>
        <taxon>Eukaryota</taxon>
        <taxon>Viridiplantae</taxon>
        <taxon>Streptophyta</taxon>
        <taxon>Embryophyta</taxon>
        <taxon>Tracheophyta</taxon>
        <taxon>Spermatophyta</taxon>
        <taxon>Magnoliopsida</taxon>
        <taxon>Liliopsida</taxon>
        <taxon>Poales</taxon>
        <taxon>Poaceae</taxon>
        <taxon>BOP clade</taxon>
        <taxon>Oryzoideae</taxon>
        <taxon>Oryzeae</taxon>
        <taxon>Oryzinae</taxon>
        <taxon>Leersia</taxon>
    </lineage>
</organism>
<name>A0A0D9V268_9ORYZ</name>
<dbReference type="EnsemblPlants" id="LPERR01G17380.1">
    <property type="protein sequence ID" value="LPERR01G17380.1"/>
    <property type="gene ID" value="LPERR01G17380"/>
</dbReference>
<reference evidence="4" key="2">
    <citation type="submission" date="2013-12" db="EMBL/GenBank/DDBJ databases">
        <authorList>
            <person name="Yu Y."/>
            <person name="Lee S."/>
            <person name="de Baynast K."/>
            <person name="Wissotski M."/>
            <person name="Liu L."/>
            <person name="Talag J."/>
            <person name="Goicoechea J."/>
            <person name="Angelova A."/>
            <person name="Jetty R."/>
            <person name="Kudrna D."/>
            <person name="Golser W."/>
            <person name="Rivera L."/>
            <person name="Zhang J."/>
            <person name="Wing R."/>
        </authorList>
    </citation>
    <scope>NUCLEOTIDE SEQUENCE</scope>
</reference>
<dbReference type="HOGENOM" id="CLU_058353_6_2_1"/>
<proteinExistence type="inferred from homology"/>
<dbReference type="InterPro" id="IPR004883">
    <property type="entry name" value="LOB"/>
</dbReference>
<accession>A0A0D9V268</accession>
<comment type="similarity">
    <text evidence="1">Belongs to the LOB domain-containing protein family.</text>
</comment>
<evidence type="ECO:0000313" key="4">
    <source>
        <dbReference type="Proteomes" id="UP000032180"/>
    </source>
</evidence>
<reference evidence="3" key="3">
    <citation type="submission" date="2015-04" db="UniProtKB">
        <authorList>
            <consortium name="EnsemblPlants"/>
        </authorList>
    </citation>
    <scope>IDENTIFICATION</scope>
</reference>
<feature type="domain" description="LOB" evidence="2">
    <location>
        <begin position="15"/>
        <end position="105"/>
    </location>
</feature>
<dbReference type="AlphaFoldDB" id="A0A0D9V268"/>
<keyword evidence="4" id="KW-1185">Reference proteome</keyword>
<dbReference type="STRING" id="77586.A0A0D9V268"/>
<sequence length="105" mass="11486">MADPAAPLATHEGHETCAVCAHQGRTCPPDCRLAPHFPADKPKRFEYAYQIFGMRRILRALEADAAGLDAETRRREYGNIGMAGIVYTADARVEDPGLSVFLIAN</sequence>
<evidence type="ECO:0000313" key="3">
    <source>
        <dbReference type="EnsemblPlants" id="LPERR01G17380.1"/>
    </source>
</evidence>
<dbReference type="Pfam" id="PF03195">
    <property type="entry name" value="LOB"/>
    <property type="match status" value="1"/>
</dbReference>
<evidence type="ECO:0000256" key="1">
    <source>
        <dbReference type="ARBA" id="ARBA00005474"/>
    </source>
</evidence>
<dbReference type="PANTHER" id="PTHR31301:SF21">
    <property type="entry name" value="LOB DOMAIN-CONTAINING PROTEIN 27-RELATED"/>
    <property type="match status" value="1"/>
</dbReference>
<dbReference type="PROSITE" id="PS50891">
    <property type="entry name" value="LOB"/>
    <property type="match status" value="1"/>
</dbReference>
<evidence type="ECO:0000259" key="2">
    <source>
        <dbReference type="PROSITE" id="PS50891"/>
    </source>
</evidence>
<dbReference type="Proteomes" id="UP000032180">
    <property type="component" value="Chromosome 1"/>
</dbReference>
<dbReference type="PANTHER" id="PTHR31301">
    <property type="entry name" value="LOB DOMAIN-CONTAINING PROTEIN 4-RELATED"/>
    <property type="match status" value="1"/>
</dbReference>